<evidence type="ECO:0000256" key="5">
    <source>
        <dbReference type="ARBA" id="ARBA00022692"/>
    </source>
</evidence>
<dbReference type="SUPFAM" id="SSF50156">
    <property type="entry name" value="PDZ domain-like"/>
    <property type="match status" value="1"/>
</dbReference>
<gene>
    <name evidence="14" type="ORF">ACFOYW_06655</name>
</gene>
<feature type="transmembrane region" description="Helical" evidence="11">
    <location>
        <begin position="403"/>
        <end position="424"/>
    </location>
</feature>
<dbReference type="CDD" id="cd05709">
    <property type="entry name" value="S2P-M50"/>
    <property type="match status" value="1"/>
</dbReference>
<dbReference type="RefSeq" id="WP_390228023.1">
    <property type="nucleotide sequence ID" value="NZ_JBHSCN010000004.1"/>
</dbReference>
<keyword evidence="4" id="KW-0645">Protease</keyword>
<evidence type="ECO:0000313" key="14">
    <source>
        <dbReference type="EMBL" id="MFC4243047.1"/>
    </source>
</evidence>
<dbReference type="PANTHER" id="PTHR42837:SF2">
    <property type="entry name" value="MEMBRANE METALLOPROTEASE ARASP2, CHLOROPLASTIC-RELATED"/>
    <property type="match status" value="1"/>
</dbReference>
<dbReference type="InterPro" id="IPR008915">
    <property type="entry name" value="Peptidase_M50"/>
</dbReference>
<dbReference type="Gene3D" id="2.30.42.10">
    <property type="match status" value="1"/>
</dbReference>
<dbReference type="EMBL" id="JBHSCN010000004">
    <property type="protein sequence ID" value="MFC4243047.1"/>
    <property type="molecule type" value="Genomic_DNA"/>
</dbReference>
<evidence type="ECO:0000256" key="4">
    <source>
        <dbReference type="ARBA" id="ARBA00022670"/>
    </source>
</evidence>
<proteinExistence type="inferred from homology"/>
<keyword evidence="10 11" id="KW-0472">Membrane</keyword>
<dbReference type="InterPro" id="IPR004387">
    <property type="entry name" value="Pept_M50_Zn"/>
</dbReference>
<dbReference type="PANTHER" id="PTHR42837">
    <property type="entry name" value="REGULATOR OF SIGMA-E PROTEASE RSEP"/>
    <property type="match status" value="1"/>
</dbReference>
<evidence type="ECO:0000259" key="12">
    <source>
        <dbReference type="Pfam" id="PF02163"/>
    </source>
</evidence>
<dbReference type="InterPro" id="IPR041489">
    <property type="entry name" value="PDZ_6"/>
</dbReference>
<keyword evidence="7" id="KW-0862">Zinc</keyword>
<dbReference type="Pfam" id="PF02163">
    <property type="entry name" value="Peptidase_M50"/>
    <property type="match status" value="1"/>
</dbReference>
<feature type="transmembrane region" description="Helical" evidence="11">
    <location>
        <begin position="6"/>
        <end position="24"/>
    </location>
</feature>
<comment type="similarity">
    <text evidence="3">Belongs to the peptidase M50B family.</text>
</comment>
<evidence type="ECO:0000313" key="15">
    <source>
        <dbReference type="Proteomes" id="UP001595900"/>
    </source>
</evidence>
<evidence type="ECO:0000256" key="6">
    <source>
        <dbReference type="ARBA" id="ARBA00022801"/>
    </source>
</evidence>
<evidence type="ECO:0000256" key="3">
    <source>
        <dbReference type="ARBA" id="ARBA00007931"/>
    </source>
</evidence>
<dbReference type="Proteomes" id="UP001595900">
    <property type="component" value="Unassembled WGS sequence"/>
</dbReference>
<organism evidence="14 15">
    <name type="scientific">Gryllotalpicola reticulitermitis</name>
    <dbReference type="NCBI Taxonomy" id="1184153"/>
    <lineage>
        <taxon>Bacteria</taxon>
        <taxon>Bacillati</taxon>
        <taxon>Actinomycetota</taxon>
        <taxon>Actinomycetes</taxon>
        <taxon>Micrococcales</taxon>
        <taxon>Microbacteriaceae</taxon>
        <taxon>Gryllotalpicola</taxon>
    </lineage>
</organism>
<evidence type="ECO:0000256" key="9">
    <source>
        <dbReference type="ARBA" id="ARBA00023049"/>
    </source>
</evidence>
<evidence type="ECO:0000256" key="2">
    <source>
        <dbReference type="ARBA" id="ARBA00004141"/>
    </source>
</evidence>
<comment type="cofactor">
    <cofactor evidence="1">
        <name>Zn(2+)</name>
        <dbReference type="ChEBI" id="CHEBI:29105"/>
    </cofactor>
</comment>
<reference evidence="15" key="1">
    <citation type="journal article" date="2019" name="Int. J. Syst. Evol. Microbiol.">
        <title>The Global Catalogue of Microorganisms (GCM) 10K type strain sequencing project: providing services to taxonomists for standard genome sequencing and annotation.</title>
        <authorList>
            <consortium name="The Broad Institute Genomics Platform"/>
            <consortium name="The Broad Institute Genome Sequencing Center for Infectious Disease"/>
            <person name="Wu L."/>
            <person name="Ma J."/>
        </authorList>
    </citation>
    <scope>NUCLEOTIDE SEQUENCE [LARGE SCALE GENOMIC DNA]</scope>
    <source>
        <strain evidence="15">CGMCC 1.10363</strain>
    </source>
</reference>
<feature type="transmembrane region" description="Helical" evidence="11">
    <location>
        <begin position="345"/>
        <end position="366"/>
    </location>
</feature>
<comment type="subcellular location">
    <subcellularLocation>
        <location evidence="2">Membrane</location>
        <topology evidence="2">Multi-pass membrane protein</topology>
    </subcellularLocation>
</comment>
<evidence type="ECO:0000256" key="1">
    <source>
        <dbReference type="ARBA" id="ARBA00001947"/>
    </source>
</evidence>
<keyword evidence="6" id="KW-0378">Hydrolase</keyword>
<name>A0ABV8Q4Y6_9MICO</name>
<evidence type="ECO:0000256" key="11">
    <source>
        <dbReference type="SAM" id="Phobius"/>
    </source>
</evidence>
<evidence type="ECO:0000256" key="7">
    <source>
        <dbReference type="ARBA" id="ARBA00022833"/>
    </source>
</evidence>
<feature type="domain" description="Peptidase M50" evidence="12">
    <location>
        <begin position="14"/>
        <end position="380"/>
    </location>
</feature>
<keyword evidence="8 11" id="KW-1133">Transmembrane helix</keyword>
<dbReference type="Pfam" id="PF17820">
    <property type="entry name" value="PDZ_6"/>
    <property type="match status" value="1"/>
</dbReference>
<evidence type="ECO:0000256" key="8">
    <source>
        <dbReference type="ARBA" id="ARBA00022989"/>
    </source>
</evidence>
<keyword evidence="9" id="KW-0482">Metalloprotease</keyword>
<comment type="caution">
    <text evidence="14">The sequence shown here is derived from an EMBL/GenBank/DDBJ whole genome shotgun (WGS) entry which is preliminary data.</text>
</comment>
<keyword evidence="5 11" id="KW-0812">Transmembrane</keyword>
<feature type="domain" description="PDZ" evidence="13">
    <location>
        <begin position="179"/>
        <end position="229"/>
    </location>
</feature>
<feature type="transmembrane region" description="Helical" evidence="11">
    <location>
        <begin position="133"/>
        <end position="152"/>
    </location>
</feature>
<evidence type="ECO:0000256" key="10">
    <source>
        <dbReference type="ARBA" id="ARBA00023136"/>
    </source>
</evidence>
<sequence length="433" mass="45644">MESVLLFLFGIAVILVGIGVSIGLHELGHLTAAKAFGVKVTQYMIGFGNTLWSRKKGETEYGIKSLPIGGYIAMTGMFPPRADGKPARRGRLAELIDSARQSSAETVQPGEEHRAFYAAAPWKRMIIMFAGPFANLVIAIVVIGIITVGVGVPSSIPVVDAVSQCLKPATSTSTSCSSADPVAPAALAGLRAGDHIISIDGHRVGDDFQKASDLIGAAAGRKISVVVERDGHDVTLAMTPVKSSKVVYDAAGHQKVVEAGVVGFSFADGYVRQPIGSVPGAVGTQLAATTGVFLNLPNRMVQVWNAAFGSQQRDANGPVGLIGVGRLAGDVASNTSTPFVARLEWLLSIIAALNISLFVFNMVPLLPLDGGHILGALWEQGKRWWFAVFRRGRSPKHVDMARLMPLTFGVVSVLIAMELLLAYADLVKPISAG</sequence>
<accession>A0ABV8Q4Y6</accession>
<keyword evidence="15" id="KW-1185">Reference proteome</keyword>
<protein>
    <submittedName>
        <fullName evidence="14">M50 family metallopeptidase</fullName>
    </submittedName>
</protein>
<dbReference type="InterPro" id="IPR036034">
    <property type="entry name" value="PDZ_sf"/>
</dbReference>
<evidence type="ECO:0000259" key="13">
    <source>
        <dbReference type="Pfam" id="PF17820"/>
    </source>
</evidence>
<dbReference type="CDD" id="cd06163">
    <property type="entry name" value="S2P-M50_PDZ_RseP-like"/>
    <property type="match status" value="1"/>
</dbReference>